<dbReference type="AlphaFoldDB" id="M9NJ37"/>
<accession>M9NJ37</accession>
<feature type="transmembrane region" description="Helical" evidence="1">
    <location>
        <begin position="116"/>
        <end position="137"/>
    </location>
</feature>
<feature type="transmembrane region" description="Helical" evidence="1">
    <location>
        <begin position="12"/>
        <end position="44"/>
    </location>
</feature>
<dbReference type="EMBL" id="JQ390549">
    <property type="protein sequence ID" value="AFI81939.1"/>
    <property type="molecule type" value="Genomic_DNA"/>
</dbReference>
<feature type="transmembrane region" description="Helical" evidence="1">
    <location>
        <begin position="187"/>
        <end position="209"/>
    </location>
</feature>
<feature type="transmembrane region" description="Helical" evidence="1">
    <location>
        <begin position="269"/>
        <end position="292"/>
    </location>
</feature>
<feature type="transmembrane region" description="Helical" evidence="1">
    <location>
        <begin position="354"/>
        <end position="374"/>
    </location>
</feature>
<reference evidence="2" key="1">
    <citation type="journal article" date="2013" name="Foodborne Pathog. Dis.">
        <title>Identification and Characterization of Five New Molecular Serogroups of Cronobacter spp.</title>
        <authorList>
            <person name="Jarvis K.G."/>
            <person name="Yan Q.Q."/>
            <person name="Grim C.J."/>
            <person name="Power K.A."/>
            <person name="Franco A.A."/>
            <person name="Hu L."/>
            <person name="Gopinath G."/>
            <person name="Sathyamoorthy V."/>
            <person name="Kotewicz M.L."/>
            <person name="Kothary M.H."/>
            <person name="Lee C."/>
            <person name="Sadowski J."/>
            <person name="Fanning S."/>
            <person name="Tall B.D."/>
        </authorList>
    </citation>
    <scope>NUCLEOTIDE SEQUENCE</scope>
    <source>
        <strain evidence="2">LMG 23825</strain>
    </source>
</reference>
<feature type="transmembrane region" description="Helical" evidence="1">
    <location>
        <begin position="50"/>
        <end position="71"/>
    </location>
</feature>
<dbReference type="RefSeq" id="WP_038870811.1">
    <property type="nucleotide sequence ID" value="NZ_CP188002.1"/>
</dbReference>
<sequence length="402" mass="46397">METIISQHKEGRWLVFCFIFTTLSVLTMPLWLSLLFLSVIIFWVPTPYRLLFVSFLIIVSAFFNSGIDITGDLITYSAVFSNLNKISYVQEFSSEPLLLFLYGICNQLGLDFKSTLFMQSLCMNIVLLYALCTYFGFNGLKFFPAIILYPQFIQQGLFLSRQSLSTLFFITLVAQSRLLTRHYLRNVFWAGLALLAHSSAVMNIGIFLLSYKVKRFMKWYFVLPVVIVAVLFPFNDAFVTQHLVSLANITGGLDRKIGFYMNNVPDGEALGIMSLLMLPLHATFLILSVVLIKSRKDKPDIDPFSIIFICLYCVVLFLREYSLLPTRLGMPIVAFSAFFFYNITTLYKQYLKNIHLIESLFFIFICSTFIRFLYTNDYGDYAITLFSKQSLISYPVDILFRR</sequence>
<proteinExistence type="predicted"/>
<organism evidence="2">
    <name type="scientific">Cronobacter dublinensis subsp. lactaridi LMG 23825</name>
    <dbReference type="NCBI Taxonomy" id="1159496"/>
    <lineage>
        <taxon>Bacteria</taxon>
        <taxon>Pseudomonadati</taxon>
        <taxon>Pseudomonadota</taxon>
        <taxon>Gammaproteobacteria</taxon>
        <taxon>Enterobacterales</taxon>
        <taxon>Enterobacteriaceae</taxon>
        <taxon>Cronobacter</taxon>
    </lineage>
</organism>
<evidence type="ECO:0000313" key="2">
    <source>
        <dbReference type="EMBL" id="AFI81939.1"/>
    </source>
</evidence>
<feature type="transmembrane region" description="Helical" evidence="1">
    <location>
        <begin position="304"/>
        <end position="322"/>
    </location>
</feature>
<protein>
    <submittedName>
        <fullName evidence="2">Wzy</fullName>
    </submittedName>
</protein>
<dbReference type="Pfam" id="PF14897">
    <property type="entry name" value="EpsG"/>
    <property type="match status" value="1"/>
</dbReference>
<keyword evidence="1" id="KW-1133">Transmembrane helix</keyword>
<feature type="transmembrane region" description="Helical" evidence="1">
    <location>
        <begin position="328"/>
        <end position="347"/>
    </location>
</feature>
<evidence type="ECO:0000256" key="1">
    <source>
        <dbReference type="SAM" id="Phobius"/>
    </source>
</evidence>
<feature type="transmembrane region" description="Helical" evidence="1">
    <location>
        <begin position="216"/>
        <end position="234"/>
    </location>
</feature>
<gene>
    <name evidence="2" type="primary">wzy</name>
</gene>
<keyword evidence="1" id="KW-0472">Membrane</keyword>
<keyword evidence="1" id="KW-0812">Transmembrane</keyword>
<name>M9NJ37_9ENTR</name>
<dbReference type="InterPro" id="IPR049458">
    <property type="entry name" value="EpsG-like"/>
</dbReference>